<dbReference type="InterPro" id="IPR016032">
    <property type="entry name" value="Sig_transdc_resp-reg_C-effctor"/>
</dbReference>
<dbReference type="SMART" id="SM00448">
    <property type="entry name" value="REC"/>
    <property type="match status" value="1"/>
</dbReference>
<sequence length="224" mass="25295">MKTTYKSVLVIDDHKMVANGIKLIIGDLFDNFYMAHDGATGMSYALQHFPDLIIVDYTLPDTSGELLVRELKFKMPASRILGYSFTYSADVIVKMFRSGINGYIIKKDNDEEFLKAVQALMNGRDYFCKEARNHVIGRLSADEEDEELAMKQLIANTEFSAKQIALIKLLCKQMSTKEIGLHLNLTERTVEQYRSNISQKIGAKNLAGIVKFALQNGILELDDL</sequence>
<dbReference type="EMBL" id="PYGD01000011">
    <property type="protein sequence ID" value="PSK89518.1"/>
    <property type="molecule type" value="Genomic_DNA"/>
</dbReference>
<dbReference type="PROSITE" id="PS50110">
    <property type="entry name" value="RESPONSE_REGULATORY"/>
    <property type="match status" value="1"/>
</dbReference>
<dbReference type="SUPFAM" id="SSF46894">
    <property type="entry name" value="C-terminal effector domain of the bipartite response regulators"/>
    <property type="match status" value="1"/>
</dbReference>
<dbReference type="OrthoDB" id="651456at2"/>
<dbReference type="GO" id="GO:0003677">
    <property type="term" value="F:DNA binding"/>
    <property type="evidence" value="ECO:0007669"/>
    <property type="project" value="UniProtKB-KW"/>
</dbReference>
<dbReference type="GO" id="GO:0006355">
    <property type="term" value="P:regulation of DNA-templated transcription"/>
    <property type="evidence" value="ECO:0007669"/>
    <property type="project" value="InterPro"/>
</dbReference>
<dbReference type="Pfam" id="PF00072">
    <property type="entry name" value="Response_reg"/>
    <property type="match status" value="1"/>
</dbReference>
<feature type="modified residue" description="4-aspartylphosphate" evidence="5">
    <location>
        <position position="56"/>
    </location>
</feature>
<dbReference type="GO" id="GO:0000160">
    <property type="term" value="P:phosphorelay signal transduction system"/>
    <property type="evidence" value="ECO:0007669"/>
    <property type="project" value="InterPro"/>
</dbReference>
<evidence type="ECO:0000256" key="4">
    <source>
        <dbReference type="ARBA" id="ARBA00023163"/>
    </source>
</evidence>
<dbReference type="Proteomes" id="UP000240572">
    <property type="component" value="Unassembled WGS sequence"/>
</dbReference>
<dbReference type="Gene3D" id="3.40.50.2300">
    <property type="match status" value="1"/>
</dbReference>
<feature type="domain" description="Response regulatory" evidence="7">
    <location>
        <begin position="7"/>
        <end position="121"/>
    </location>
</feature>
<evidence type="ECO:0000259" key="7">
    <source>
        <dbReference type="PROSITE" id="PS50110"/>
    </source>
</evidence>
<dbReference type="CDD" id="cd06170">
    <property type="entry name" value="LuxR_C_like"/>
    <property type="match status" value="1"/>
</dbReference>
<dbReference type="SUPFAM" id="SSF52172">
    <property type="entry name" value="CheY-like"/>
    <property type="match status" value="1"/>
</dbReference>
<evidence type="ECO:0000313" key="8">
    <source>
        <dbReference type="EMBL" id="PSK89518.1"/>
    </source>
</evidence>
<dbReference type="SMART" id="SM00421">
    <property type="entry name" value="HTH_LUXR"/>
    <property type="match status" value="1"/>
</dbReference>
<dbReference type="PANTHER" id="PTHR43214">
    <property type="entry name" value="TWO-COMPONENT RESPONSE REGULATOR"/>
    <property type="match status" value="1"/>
</dbReference>
<evidence type="ECO:0000313" key="9">
    <source>
        <dbReference type="Proteomes" id="UP000240572"/>
    </source>
</evidence>
<dbReference type="AlphaFoldDB" id="A0A2P8CX12"/>
<dbReference type="InterPro" id="IPR001789">
    <property type="entry name" value="Sig_transdc_resp-reg_receiver"/>
</dbReference>
<dbReference type="Pfam" id="PF00196">
    <property type="entry name" value="GerE"/>
    <property type="match status" value="1"/>
</dbReference>
<dbReference type="InterPro" id="IPR058245">
    <property type="entry name" value="NreC/VraR/RcsB-like_REC"/>
</dbReference>
<proteinExistence type="predicted"/>
<keyword evidence="2" id="KW-0805">Transcription regulation</keyword>
<name>A0A2P8CX12_9BACT</name>
<dbReference type="RefSeq" id="WP_106524764.1">
    <property type="nucleotide sequence ID" value="NZ_PYGD01000011.1"/>
</dbReference>
<organism evidence="8 9">
    <name type="scientific">Taibaiella chishuiensis</name>
    <dbReference type="NCBI Taxonomy" id="1434707"/>
    <lineage>
        <taxon>Bacteria</taxon>
        <taxon>Pseudomonadati</taxon>
        <taxon>Bacteroidota</taxon>
        <taxon>Chitinophagia</taxon>
        <taxon>Chitinophagales</taxon>
        <taxon>Chitinophagaceae</taxon>
        <taxon>Taibaiella</taxon>
    </lineage>
</organism>
<evidence type="ECO:0000256" key="1">
    <source>
        <dbReference type="ARBA" id="ARBA00022553"/>
    </source>
</evidence>
<keyword evidence="4" id="KW-0804">Transcription</keyword>
<keyword evidence="9" id="KW-1185">Reference proteome</keyword>
<keyword evidence="3" id="KW-0238">DNA-binding</keyword>
<evidence type="ECO:0000256" key="5">
    <source>
        <dbReference type="PROSITE-ProRule" id="PRU00169"/>
    </source>
</evidence>
<evidence type="ECO:0000256" key="3">
    <source>
        <dbReference type="ARBA" id="ARBA00023125"/>
    </source>
</evidence>
<gene>
    <name evidence="8" type="ORF">B0I18_11173</name>
</gene>
<comment type="caution">
    <text evidence="8">The sequence shown here is derived from an EMBL/GenBank/DDBJ whole genome shotgun (WGS) entry which is preliminary data.</text>
</comment>
<reference evidence="8 9" key="1">
    <citation type="submission" date="2018-03" db="EMBL/GenBank/DDBJ databases">
        <title>Genomic Encyclopedia of Type Strains, Phase III (KMG-III): the genomes of soil and plant-associated and newly described type strains.</title>
        <authorList>
            <person name="Whitman W."/>
        </authorList>
    </citation>
    <scope>NUCLEOTIDE SEQUENCE [LARGE SCALE GENOMIC DNA]</scope>
    <source>
        <strain evidence="8 9">CGMCC 1.12700</strain>
    </source>
</reference>
<evidence type="ECO:0000259" key="6">
    <source>
        <dbReference type="PROSITE" id="PS50043"/>
    </source>
</evidence>
<dbReference type="InterPro" id="IPR011006">
    <property type="entry name" value="CheY-like_superfamily"/>
</dbReference>
<keyword evidence="1 5" id="KW-0597">Phosphoprotein</keyword>
<dbReference type="CDD" id="cd17535">
    <property type="entry name" value="REC_NarL-like"/>
    <property type="match status" value="1"/>
</dbReference>
<accession>A0A2P8CX12</accession>
<evidence type="ECO:0000256" key="2">
    <source>
        <dbReference type="ARBA" id="ARBA00023015"/>
    </source>
</evidence>
<protein>
    <submittedName>
        <fullName evidence="8">LuxR family two component transcriptional regulator</fullName>
    </submittedName>
</protein>
<dbReference type="InterPro" id="IPR039420">
    <property type="entry name" value="WalR-like"/>
</dbReference>
<feature type="domain" description="HTH luxR-type" evidence="6">
    <location>
        <begin position="152"/>
        <end position="217"/>
    </location>
</feature>
<dbReference type="InterPro" id="IPR000792">
    <property type="entry name" value="Tscrpt_reg_LuxR_C"/>
</dbReference>
<dbReference type="PROSITE" id="PS50043">
    <property type="entry name" value="HTH_LUXR_2"/>
    <property type="match status" value="1"/>
</dbReference>
<dbReference type="PANTHER" id="PTHR43214:SF41">
    <property type="entry name" value="NITRATE_NITRITE RESPONSE REGULATOR PROTEIN NARP"/>
    <property type="match status" value="1"/>
</dbReference>